<name>A0A1M7E165_9FLAO</name>
<keyword evidence="2" id="KW-1185">Reference proteome</keyword>
<protein>
    <submittedName>
        <fullName evidence="1">Uncharacterized protein</fullName>
    </submittedName>
</protein>
<accession>A0A1M7E165</accession>
<dbReference type="EMBL" id="FRAV01000026">
    <property type="protein sequence ID" value="SHL85482.1"/>
    <property type="molecule type" value="Genomic_DNA"/>
</dbReference>
<organism evidence="1 2">
    <name type="scientific">Chryseobacterium polytrichastri</name>
    <dbReference type="NCBI Taxonomy" id="1302687"/>
    <lineage>
        <taxon>Bacteria</taxon>
        <taxon>Pseudomonadati</taxon>
        <taxon>Bacteroidota</taxon>
        <taxon>Flavobacteriia</taxon>
        <taxon>Flavobacteriales</taxon>
        <taxon>Weeksellaceae</taxon>
        <taxon>Chryseobacterium group</taxon>
        <taxon>Chryseobacterium</taxon>
    </lineage>
</organism>
<dbReference type="Proteomes" id="UP000184364">
    <property type="component" value="Unassembled WGS sequence"/>
</dbReference>
<reference evidence="2" key="1">
    <citation type="submission" date="2016-11" db="EMBL/GenBank/DDBJ databases">
        <authorList>
            <person name="Varghese N."/>
            <person name="Submissions S."/>
        </authorList>
    </citation>
    <scope>NUCLEOTIDE SEQUENCE [LARGE SCALE GENOMIC DNA]</scope>
    <source>
        <strain evidence="2">DSM 26899</strain>
    </source>
</reference>
<gene>
    <name evidence="1" type="ORF">SAMN05444267_102665</name>
</gene>
<sequence>MCEFDLIFGGKAEKTSTPLLLGIATNWMFSIRNVRLSGAEAPLHFIESLHS</sequence>
<dbReference type="AlphaFoldDB" id="A0A1M7E165"/>
<evidence type="ECO:0000313" key="1">
    <source>
        <dbReference type="EMBL" id="SHL85482.1"/>
    </source>
</evidence>
<proteinExistence type="predicted"/>
<evidence type="ECO:0000313" key="2">
    <source>
        <dbReference type="Proteomes" id="UP000184364"/>
    </source>
</evidence>